<dbReference type="OrthoDB" id="9971669at2759"/>
<comment type="caution">
    <text evidence="1">The sequence shown here is derived from an EMBL/GenBank/DDBJ whole genome shotgun (WGS) entry which is preliminary data.</text>
</comment>
<reference evidence="1 2" key="1">
    <citation type="submission" date="2015-08" db="EMBL/GenBank/DDBJ databases">
        <title>Next Generation Sequencing and Analysis of the Genome of Puccinia sorghi L Schw, the Causal Agent of Maize Common Rust.</title>
        <authorList>
            <person name="Rochi L."/>
            <person name="Burguener G."/>
            <person name="Darino M."/>
            <person name="Turjanski A."/>
            <person name="Kreff E."/>
            <person name="Dieguez M.J."/>
            <person name="Sacco F."/>
        </authorList>
    </citation>
    <scope>NUCLEOTIDE SEQUENCE [LARGE SCALE GENOMIC DNA]</scope>
    <source>
        <strain evidence="1 2">RO10H11247</strain>
    </source>
</reference>
<dbReference type="EMBL" id="LAVV01007453">
    <property type="protein sequence ID" value="KNZ55880.1"/>
    <property type="molecule type" value="Genomic_DNA"/>
</dbReference>
<evidence type="ECO:0000313" key="2">
    <source>
        <dbReference type="Proteomes" id="UP000037035"/>
    </source>
</evidence>
<dbReference type="VEuPathDB" id="FungiDB:VP01_2556g3"/>
<sequence length="88" mass="9407">MTALDICDPEHPDHETARASLVRKIDWHVLPGKCPNTPGCLSSGWLASLIGRTSAMPRLGGHRSIYVGGMETSLGLHGDQYNVGLAVL</sequence>
<proteinExistence type="predicted"/>
<dbReference type="Proteomes" id="UP000037035">
    <property type="component" value="Unassembled WGS sequence"/>
</dbReference>
<accession>A0A0L6V6Z7</accession>
<protein>
    <submittedName>
        <fullName evidence="1">Uncharacterized protein</fullName>
    </submittedName>
</protein>
<organism evidence="1 2">
    <name type="scientific">Puccinia sorghi</name>
    <dbReference type="NCBI Taxonomy" id="27349"/>
    <lineage>
        <taxon>Eukaryota</taxon>
        <taxon>Fungi</taxon>
        <taxon>Dikarya</taxon>
        <taxon>Basidiomycota</taxon>
        <taxon>Pucciniomycotina</taxon>
        <taxon>Pucciniomycetes</taxon>
        <taxon>Pucciniales</taxon>
        <taxon>Pucciniaceae</taxon>
        <taxon>Puccinia</taxon>
    </lineage>
</organism>
<keyword evidence="2" id="KW-1185">Reference proteome</keyword>
<name>A0A0L6V6Z7_9BASI</name>
<evidence type="ECO:0000313" key="1">
    <source>
        <dbReference type="EMBL" id="KNZ55880.1"/>
    </source>
</evidence>
<dbReference type="STRING" id="27349.A0A0L6V6Z7"/>
<dbReference type="AlphaFoldDB" id="A0A0L6V6Z7"/>
<gene>
    <name evidence="1" type="ORF">VP01_2556g3</name>
</gene>